<dbReference type="RefSeq" id="WP_126594420.1">
    <property type="nucleotide sequence ID" value="NZ_BIFQ01000001.1"/>
</dbReference>
<gene>
    <name evidence="5" type="primary">pcaH</name>
    <name evidence="5" type="ORF">KDAU_04410</name>
</gene>
<dbReference type="InterPro" id="IPR000627">
    <property type="entry name" value="Intradiol_dOase_C"/>
</dbReference>
<dbReference type="PANTHER" id="PTHR33711">
    <property type="entry name" value="DIOXYGENASE, PUTATIVE (AFU_ORTHOLOGUE AFUA_2G02910)-RELATED"/>
    <property type="match status" value="1"/>
</dbReference>
<dbReference type="PANTHER" id="PTHR33711:SF10">
    <property type="entry name" value="INTRADIOL RING-CLEAVAGE DIOXYGENASES DOMAIN-CONTAINING PROTEIN"/>
    <property type="match status" value="1"/>
</dbReference>
<keyword evidence="3" id="KW-0560">Oxidoreductase</keyword>
<keyword evidence="2 5" id="KW-0223">Dioxygenase</keyword>
<dbReference type="Pfam" id="PF00775">
    <property type="entry name" value="Dioxygenase_C"/>
    <property type="match status" value="1"/>
</dbReference>
<dbReference type="AlphaFoldDB" id="A0A401Z8E1"/>
<keyword evidence="6" id="KW-1185">Reference proteome</keyword>
<dbReference type="NCBIfam" id="TIGR02422">
    <property type="entry name" value="protocat_beta"/>
    <property type="match status" value="1"/>
</dbReference>
<evidence type="ECO:0000259" key="4">
    <source>
        <dbReference type="PROSITE" id="PS00083"/>
    </source>
</evidence>
<feature type="domain" description="Intradiol ring-cleavage dioxygenases" evidence="4">
    <location>
        <begin position="81"/>
        <end position="109"/>
    </location>
</feature>
<dbReference type="OrthoDB" id="9800887at2"/>
<name>A0A401Z8E1_9CHLR</name>
<proteinExistence type="inferred from homology"/>
<evidence type="ECO:0000313" key="5">
    <source>
        <dbReference type="EMBL" id="GCE03112.1"/>
    </source>
</evidence>
<sequence>MSHITIGDIVRGDREIFPPYLYEAYQSTRRRAPLMPLIDVPLTISELTGPGPAISAVTPEDADLTRNAGTGGEAIGQRIIVTGRVLDDLGNPIPNTLLEIWQANAAGRYLHKRDQWPGPLDPNFLGMGRCLTKAEGVYRFLTIRPGAYPWKNHPNAWRPAHIHFSLFGPSMLSRLVTQMYFPDDSLHQLDPIMQSVPTEAARQRMIASYAHDVTEPEWALGYRWDIVVRGPHATPFELSESGEDRA</sequence>
<reference evidence="6" key="1">
    <citation type="submission" date="2018-12" db="EMBL/GenBank/DDBJ databases">
        <title>Tengunoibacter tsumagoiensis gen. nov., sp. nov., Dictyobacter kobayashii sp. nov., D. alpinus sp. nov., and D. joshuensis sp. nov. and description of Dictyobacteraceae fam. nov. within the order Ktedonobacterales isolated from Tengu-no-mugimeshi.</title>
        <authorList>
            <person name="Wang C.M."/>
            <person name="Zheng Y."/>
            <person name="Sakai Y."/>
            <person name="Toyoda A."/>
            <person name="Minakuchi Y."/>
            <person name="Abe K."/>
            <person name="Yokota A."/>
            <person name="Yabe S."/>
        </authorList>
    </citation>
    <scope>NUCLEOTIDE SEQUENCE [LARGE SCALE GENOMIC DNA]</scope>
    <source>
        <strain evidence="6">S-27</strain>
    </source>
</reference>
<dbReference type="PROSITE" id="PS00083">
    <property type="entry name" value="INTRADIOL_DIOXYGENAS"/>
    <property type="match status" value="1"/>
</dbReference>
<dbReference type="GO" id="GO:0008199">
    <property type="term" value="F:ferric iron binding"/>
    <property type="evidence" value="ECO:0007669"/>
    <property type="project" value="InterPro"/>
</dbReference>
<dbReference type="InterPro" id="IPR050770">
    <property type="entry name" value="Intradiol_RC_Dioxygenase"/>
</dbReference>
<evidence type="ECO:0000313" key="6">
    <source>
        <dbReference type="Proteomes" id="UP000287224"/>
    </source>
</evidence>
<comment type="similarity">
    <text evidence="1">Belongs to the intradiol ring-cleavage dioxygenase family.</text>
</comment>
<comment type="caution">
    <text evidence="5">The sequence shown here is derived from an EMBL/GenBank/DDBJ whole genome shotgun (WGS) entry which is preliminary data.</text>
</comment>
<dbReference type="EMBL" id="BIFQ01000001">
    <property type="protein sequence ID" value="GCE03112.1"/>
    <property type="molecule type" value="Genomic_DNA"/>
</dbReference>
<dbReference type="InterPro" id="IPR015889">
    <property type="entry name" value="Intradiol_dOase_core"/>
</dbReference>
<evidence type="ECO:0000256" key="1">
    <source>
        <dbReference type="ARBA" id="ARBA00007825"/>
    </source>
</evidence>
<evidence type="ECO:0000256" key="2">
    <source>
        <dbReference type="ARBA" id="ARBA00022964"/>
    </source>
</evidence>
<dbReference type="Proteomes" id="UP000287224">
    <property type="component" value="Unassembled WGS sequence"/>
</dbReference>
<accession>A0A401Z8E1</accession>
<evidence type="ECO:0000256" key="3">
    <source>
        <dbReference type="ARBA" id="ARBA00023002"/>
    </source>
</evidence>
<dbReference type="SUPFAM" id="SSF49482">
    <property type="entry name" value="Aromatic compound dioxygenase"/>
    <property type="match status" value="1"/>
</dbReference>
<dbReference type="GO" id="GO:0018578">
    <property type="term" value="F:protocatechuate 3,4-dioxygenase activity"/>
    <property type="evidence" value="ECO:0007669"/>
    <property type="project" value="InterPro"/>
</dbReference>
<dbReference type="InterPro" id="IPR012785">
    <property type="entry name" value="Protocat_dOase_b"/>
</dbReference>
<dbReference type="GO" id="GO:0019619">
    <property type="term" value="P:3,4-dihydroxybenzoate catabolic process"/>
    <property type="evidence" value="ECO:0007669"/>
    <property type="project" value="InterPro"/>
</dbReference>
<protein>
    <submittedName>
        <fullName evidence="5">Protocatechuate 3,4-dioxygenase subunit beta</fullName>
    </submittedName>
</protein>
<organism evidence="5 6">
    <name type="scientific">Dictyobacter aurantiacus</name>
    <dbReference type="NCBI Taxonomy" id="1936993"/>
    <lineage>
        <taxon>Bacteria</taxon>
        <taxon>Bacillati</taxon>
        <taxon>Chloroflexota</taxon>
        <taxon>Ktedonobacteria</taxon>
        <taxon>Ktedonobacterales</taxon>
        <taxon>Dictyobacteraceae</taxon>
        <taxon>Dictyobacter</taxon>
    </lineage>
</organism>
<dbReference type="Gene3D" id="2.60.130.10">
    <property type="entry name" value="Aromatic compound dioxygenase"/>
    <property type="match status" value="1"/>
</dbReference>